<keyword evidence="2" id="KW-0732">Signal</keyword>
<feature type="signal peptide" evidence="2">
    <location>
        <begin position="1"/>
        <end position="24"/>
    </location>
</feature>
<gene>
    <name evidence="3" type="ORF">OAUR00152_LOCUS27335</name>
</gene>
<sequence length="230" mass="25310">MRLGRLSFQHSALLLLCIISASSASPLFLSGQSSNSLQEEDNVGDDEKDWHDCSSEMGVTARIRFSNVHSEPAIVTKGSGQTIYKTITYVPGSERSQDEVGDSLGSIKADLTQMYFLFDKHWVTFLKAPGLNECAEHNGQQVDSKGRVDGPLCPLDANTPTTIFTIHPPLNPLTPYGQYRSRQVYRDGESGDVIGCVDMHFWYCESAGDGSEGQKEQCGKKANLRANKKE</sequence>
<evidence type="ECO:0000256" key="1">
    <source>
        <dbReference type="SAM" id="MobiDB-lite"/>
    </source>
</evidence>
<name>A0A7S4N354_9STRA</name>
<evidence type="ECO:0000313" key="3">
    <source>
        <dbReference type="EMBL" id="CAE2262069.1"/>
    </source>
</evidence>
<accession>A0A7S4N354</accession>
<protein>
    <recommendedName>
        <fullName evidence="4">MD-2-related lipid-recognition domain-containing protein</fullName>
    </recommendedName>
</protein>
<evidence type="ECO:0000256" key="2">
    <source>
        <dbReference type="SAM" id="SignalP"/>
    </source>
</evidence>
<feature type="chain" id="PRO_5031292820" description="MD-2-related lipid-recognition domain-containing protein" evidence="2">
    <location>
        <begin position="25"/>
        <end position="230"/>
    </location>
</feature>
<proteinExistence type="predicted"/>
<dbReference type="AlphaFoldDB" id="A0A7S4N354"/>
<feature type="region of interest" description="Disordered" evidence="1">
    <location>
        <begin position="208"/>
        <end position="230"/>
    </location>
</feature>
<organism evidence="3">
    <name type="scientific">Odontella aurita</name>
    <dbReference type="NCBI Taxonomy" id="265563"/>
    <lineage>
        <taxon>Eukaryota</taxon>
        <taxon>Sar</taxon>
        <taxon>Stramenopiles</taxon>
        <taxon>Ochrophyta</taxon>
        <taxon>Bacillariophyta</taxon>
        <taxon>Mediophyceae</taxon>
        <taxon>Biddulphiophycidae</taxon>
        <taxon>Eupodiscales</taxon>
        <taxon>Odontellaceae</taxon>
        <taxon>Odontella</taxon>
    </lineage>
</organism>
<reference evidence="3" key="1">
    <citation type="submission" date="2021-01" db="EMBL/GenBank/DDBJ databases">
        <authorList>
            <person name="Corre E."/>
            <person name="Pelletier E."/>
            <person name="Niang G."/>
            <person name="Scheremetjew M."/>
            <person name="Finn R."/>
            <person name="Kale V."/>
            <person name="Holt S."/>
            <person name="Cochrane G."/>
            <person name="Meng A."/>
            <person name="Brown T."/>
            <person name="Cohen L."/>
        </authorList>
    </citation>
    <scope>NUCLEOTIDE SEQUENCE</scope>
    <source>
        <strain evidence="3">Isolate 1302-5</strain>
    </source>
</reference>
<evidence type="ECO:0008006" key="4">
    <source>
        <dbReference type="Google" id="ProtNLM"/>
    </source>
</evidence>
<dbReference type="EMBL" id="HBKQ01039641">
    <property type="protein sequence ID" value="CAE2262069.1"/>
    <property type="molecule type" value="Transcribed_RNA"/>
</dbReference>